<gene>
    <name evidence="3" type="primary">Dnaaf3</name>
    <name evidence="3" type="ORF">AK812_SmicGene10269</name>
</gene>
<sequence>MLLSGLCQLSTKPAKFGSDTINVLITAGADLRHVATDPGQDSGTAAETGAAYPRENGGAYVSDIAMSPVLGFHVSSLGCLLLNLVKCLRLEHGWEVDLSQLKFKDRDVLQDVFKGWFRDVPFDVEALREQNYYGAYGRCRGYYRARYDHRKNLMDYDYQTFIKEAKLQILFGHTGVAFETRLASYATPNRSYNEAMDRTKGTTVMARVRGFWGDIINSRGPYHAFCTRTDSEAQFLAARPTVAVAIMQKMVDEGVDQANYRHAVNYLQYALVACYASGGTLYRRRLTRHISKWSQSIARESSTTGKRCWRQLIEYRHTETDIAEYNLTARSDGIGTCIYNNRSHAQTAAYTLDPHTEIPRRGCPSGQDAQQKILSAFIATPGTATQSGVDEGSMGLQRPARGNVQEKRFRTYLE</sequence>
<evidence type="ECO:0000256" key="1">
    <source>
        <dbReference type="SAM" id="MobiDB-lite"/>
    </source>
</evidence>
<dbReference type="OrthoDB" id="538817at2759"/>
<protein>
    <submittedName>
        <fullName evidence="3">Dynein assembly factor 3, axonemal</fullName>
    </submittedName>
</protein>
<feature type="region of interest" description="Disordered" evidence="1">
    <location>
        <begin position="384"/>
        <end position="414"/>
    </location>
</feature>
<dbReference type="EMBL" id="LSRX01000160">
    <property type="protein sequence ID" value="OLQ06400.1"/>
    <property type="molecule type" value="Genomic_DNA"/>
</dbReference>
<keyword evidence="4" id="KW-1185">Reference proteome</keyword>
<dbReference type="InterPro" id="IPR039304">
    <property type="entry name" value="DNAAF3"/>
</dbReference>
<dbReference type="PANTHER" id="PTHR22118:SF14">
    <property type="entry name" value="DYNEIN AXONEMAL ASSEMBLY FACTOR 3"/>
    <property type="match status" value="1"/>
</dbReference>
<reference evidence="3 4" key="1">
    <citation type="submission" date="2016-02" db="EMBL/GenBank/DDBJ databases">
        <title>Genome analysis of coral dinoflagellate symbionts highlights evolutionary adaptations to a symbiotic lifestyle.</title>
        <authorList>
            <person name="Aranda M."/>
            <person name="Li Y."/>
            <person name="Liew Y.J."/>
            <person name="Baumgarten S."/>
            <person name="Simakov O."/>
            <person name="Wilson M."/>
            <person name="Piel J."/>
            <person name="Ashoor H."/>
            <person name="Bougouffa S."/>
            <person name="Bajic V.B."/>
            <person name="Ryu T."/>
            <person name="Ravasi T."/>
            <person name="Bayer T."/>
            <person name="Micklem G."/>
            <person name="Kim H."/>
            <person name="Bhak J."/>
            <person name="Lajeunesse T.C."/>
            <person name="Voolstra C.R."/>
        </authorList>
    </citation>
    <scope>NUCLEOTIDE SEQUENCE [LARGE SCALE GENOMIC DNA]</scope>
    <source>
        <strain evidence="3 4">CCMP2467</strain>
    </source>
</reference>
<dbReference type="GO" id="GO:0070286">
    <property type="term" value="P:axonemal dynein complex assembly"/>
    <property type="evidence" value="ECO:0007669"/>
    <property type="project" value="InterPro"/>
</dbReference>
<accession>A0A1Q9EG43</accession>
<organism evidence="3 4">
    <name type="scientific">Symbiodinium microadriaticum</name>
    <name type="common">Dinoflagellate</name>
    <name type="synonym">Zooxanthella microadriatica</name>
    <dbReference type="NCBI Taxonomy" id="2951"/>
    <lineage>
        <taxon>Eukaryota</taxon>
        <taxon>Sar</taxon>
        <taxon>Alveolata</taxon>
        <taxon>Dinophyceae</taxon>
        <taxon>Suessiales</taxon>
        <taxon>Symbiodiniaceae</taxon>
        <taxon>Symbiodinium</taxon>
    </lineage>
</organism>
<dbReference type="Proteomes" id="UP000186817">
    <property type="component" value="Unassembled WGS sequence"/>
</dbReference>
<evidence type="ECO:0000259" key="2">
    <source>
        <dbReference type="Pfam" id="PF14740"/>
    </source>
</evidence>
<feature type="domain" description="Dynein assembly factor 3 C-terminal" evidence="2">
    <location>
        <begin position="96"/>
        <end position="233"/>
    </location>
</feature>
<dbReference type="Pfam" id="PF14740">
    <property type="entry name" value="DUF4471"/>
    <property type="match status" value="1"/>
</dbReference>
<feature type="compositionally biased region" description="Basic and acidic residues" evidence="1">
    <location>
        <begin position="404"/>
        <end position="414"/>
    </location>
</feature>
<proteinExistence type="predicted"/>
<evidence type="ECO:0000313" key="3">
    <source>
        <dbReference type="EMBL" id="OLQ06400.1"/>
    </source>
</evidence>
<dbReference type="AlphaFoldDB" id="A0A1Q9EG43"/>
<dbReference type="GO" id="GO:0044458">
    <property type="term" value="P:motile cilium assembly"/>
    <property type="evidence" value="ECO:0007669"/>
    <property type="project" value="TreeGrafter"/>
</dbReference>
<dbReference type="InterPro" id="IPR028235">
    <property type="entry name" value="DNAAF3_C"/>
</dbReference>
<comment type="caution">
    <text evidence="3">The sequence shown here is derived from an EMBL/GenBank/DDBJ whole genome shotgun (WGS) entry which is preliminary data.</text>
</comment>
<dbReference type="PANTHER" id="PTHR22118">
    <property type="entry name" value="DYNEIN ASSEMBLY FACTOR 3, AXONEMAL"/>
    <property type="match status" value="1"/>
</dbReference>
<name>A0A1Q9EG43_SYMMI</name>
<evidence type="ECO:0000313" key="4">
    <source>
        <dbReference type="Proteomes" id="UP000186817"/>
    </source>
</evidence>